<accession>A0ABS4XYQ9</accession>
<dbReference type="Proteomes" id="UP001519291">
    <property type="component" value="Unassembled WGS sequence"/>
</dbReference>
<comment type="caution">
    <text evidence="5">The sequence shown here is derived from an EMBL/GenBank/DDBJ whole genome shotgun (WGS) entry which is preliminary data.</text>
</comment>
<evidence type="ECO:0000256" key="1">
    <source>
        <dbReference type="ARBA" id="ARBA00022737"/>
    </source>
</evidence>
<name>A0ABS4XYQ9_9ACTN</name>
<dbReference type="InterPro" id="IPR011042">
    <property type="entry name" value="6-blade_b-propeller_TolB-like"/>
</dbReference>
<dbReference type="CDD" id="cd14953">
    <property type="entry name" value="NHL_like_1"/>
    <property type="match status" value="1"/>
</dbReference>
<feature type="repeat" description="NHL" evidence="2">
    <location>
        <begin position="156"/>
        <end position="186"/>
    </location>
</feature>
<keyword evidence="5" id="KW-0456">Lyase</keyword>
<dbReference type="PANTHER" id="PTHR46388:SF2">
    <property type="entry name" value="NHL REPEAT-CONTAINING PROTEIN 2"/>
    <property type="match status" value="1"/>
</dbReference>
<protein>
    <submittedName>
        <fullName evidence="5">Streptogramin lyase</fullName>
    </submittedName>
</protein>
<dbReference type="Pfam" id="PF01436">
    <property type="entry name" value="NHL"/>
    <property type="match status" value="3"/>
</dbReference>
<feature type="repeat" description="NHL" evidence="2">
    <location>
        <begin position="99"/>
        <end position="129"/>
    </location>
</feature>
<feature type="domain" description="Teneurin NHL" evidence="4">
    <location>
        <begin position="265"/>
        <end position="355"/>
    </location>
</feature>
<reference evidence="5 6" key="1">
    <citation type="submission" date="2021-03" db="EMBL/GenBank/DDBJ databases">
        <title>Sequencing the genomes of 1000 actinobacteria strains.</title>
        <authorList>
            <person name="Klenk H.-P."/>
        </authorList>
    </citation>
    <scope>NUCLEOTIDE SEQUENCE [LARGE SCALE GENOMIC DNA]</scope>
    <source>
        <strain evidence="5 6">DSM 41480</strain>
    </source>
</reference>
<dbReference type="Pfam" id="PF25021">
    <property type="entry name" value="TEN_NHL"/>
    <property type="match status" value="2"/>
</dbReference>
<dbReference type="GO" id="GO:0016829">
    <property type="term" value="F:lyase activity"/>
    <property type="evidence" value="ECO:0007669"/>
    <property type="project" value="UniProtKB-KW"/>
</dbReference>
<dbReference type="RefSeq" id="WP_209514171.1">
    <property type="nucleotide sequence ID" value="NZ_JAGIOH010000001.1"/>
</dbReference>
<evidence type="ECO:0000313" key="6">
    <source>
        <dbReference type="Proteomes" id="UP001519291"/>
    </source>
</evidence>
<dbReference type="PROSITE" id="PS51125">
    <property type="entry name" value="NHL"/>
    <property type="match status" value="4"/>
</dbReference>
<proteinExistence type="predicted"/>
<dbReference type="InterPro" id="IPR056822">
    <property type="entry name" value="TEN_NHL"/>
</dbReference>
<dbReference type="EMBL" id="JAGIOH010000001">
    <property type="protein sequence ID" value="MBP2401658.1"/>
    <property type="molecule type" value="Genomic_DNA"/>
</dbReference>
<feature type="repeat" description="NHL" evidence="2">
    <location>
        <begin position="270"/>
        <end position="300"/>
    </location>
</feature>
<keyword evidence="1" id="KW-0677">Repeat</keyword>
<dbReference type="InterPro" id="IPR000033">
    <property type="entry name" value="LDLR_classB_rpt"/>
</dbReference>
<evidence type="ECO:0000256" key="3">
    <source>
        <dbReference type="SAM" id="MobiDB-lite"/>
    </source>
</evidence>
<evidence type="ECO:0000313" key="5">
    <source>
        <dbReference type="EMBL" id="MBP2401658.1"/>
    </source>
</evidence>
<organism evidence="5 6">
    <name type="scientific">Streptomyces syringium</name>
    <dbReference type="NCBI Taxonomy" id="76729"/>
    <lineage>
        <taxon>Bacteria</taxon>
        <taxon>Bacillati</taxon>
        <taxon>Actinomycetota</taxon>
        <taxon>Actinomycetes</taxon>
        <taxon>Kitasatosporales</taxon>
        <taxon>Streptomycetaceae</taxon>
        <taxon>Streptomyces</taxon>
    </lineage>
</organism>
<dbReference type="Gene3D" id="2.120.10.30">
    <property type="entry name" value="TolB, C-terminal domain"/>
    <property type="match status" value="3"/>
</dbReference>
<gene>
    <name evidence="5" type="ORF">JO379_001127</name>
</gene>
<evidence type="ECO:0000259" key="4">
    <source>
        <dbReference type="Pfam" id="PF25021"/>
    </source>
</evidence>
<dbReference type="SMART" id="SM00135">
    <property type="entry name" value="LY"/>
    <property type="match status" value="3"/>
</dbReference>
<dbReference type="GeneID" id="91567988"/>
<feature type="region of interest" description="Disordered" evidence="3">
    <location>
        <begin position="1"/>
        <end position="32"/>
    </location>
</feature>
<evidence type="ECO:0000256" key="2">
    <source>
        <dbReference type="PROSITE-ProRule" id="PRU00504"/>
    </source>
</evidence>
<sequence length="626" mass="64639">MSEHGGTQGALEPTSDPSIDTAAGNGNGDYSGDGHTATAADLYHPNAVATDAFGNVYIADTGNHRVRRVDAKTRTISTVAGNGELDFSGDDGPAIDAALSSPCGVALDAEGNLYIADTGNHRVRKVDAKTQAITTYAGDDSAGFDGDEKAADEASLYTPFGVVVDSGGDLYIADTDNHRVRKVDAKTRTITTVAGNGEQDFSGDDEPAVHAALNRPRGVAVDPHGNLYIADTDNDRVRRVDAKTRTITTVVGDGSAIFSNDFGAAVHAGLNRPRSVAVDSGGSLYVADTGNHRVRRVDAKTQTITTFAGDGSADYGGDGGPAAKASLNGPCGAAVSSDGSLYIADTRNNRVRKVSSLPVPARIAVWSGGMTTLDRSGGAGWPGVYVKALGGGWIPPQTVSVQLPKGKNLRFSGSGTLLVYLEDGNTYSYDGTLSEDQQTFTTNSPVDLHLSGAGATNSLLIAVEAPDNAVLGEAQLTFTVGDQPPTASPVDVVVGFSVTPGGPTELRRGQDLAMPGIYVKQLGGGQVPPQTVSVRLPEGKNLQFYGSGNLIVYVSPEEQYPYGGRLSADKQAFTADNVDLRLSGPGTSSSLLILVHTPDDAVLGEGDLTFTVGGKQAVAPVDVIAE</sequence>
<dbReference type="PANTHER" id="PTHR46388">
    <property type="entry name" value="NHL REPEAT-CONTAINING PROTEIN 2"/>
    <property type="match status" value="1"/>
</dbReference>
<feature type="repeat" description="NHL" evidence="2">
    <location>
        <begin position="213"/>
        <end position="243"/>
    </location>
</feature>
<dbReference type="SUPFAM" id="SSF101898">
    <property type="entry name" value="NHL repeat"/>
    <property type="match status" value="1"/>
</dbReference>
<feature type="domain" description="Teneurin NHL" evidence="4">
    <location>
        <begin position="198"/>
        <end position="254"/>
    </location>
</feature>
<dbReference type="InterPro" id="IPR001258">
    <property type="entry name" value="NHL_repeat"/>
</dbReference>
<keyword evidence="6" id="KW-1185">Reference proteome</keyword>